<keyword evidence="4" id="KW-1185">Reference proteome</keyword>
<evidence type="ECO:0000256" key="1">
    <source>
        <dbReference type="SAM" id="SignalP"/>
    </source>
</evidence>
<dbReference type="Proteomes" id="UP001059380">
    <property type="component" value="Chromosome"/>
</dbReference>
<reference evidence="3" key="1">
    <citation type="submission" date="2021-04" db="EMBL/GenBank/DDBJ databases">
        <title>Phylogenetic analysis of Acidobacteriaceae.</title>
        <authorList>
            <person name="Qiu L."/>
            <person name="Zhang Q."/>
        </authorList>
    </citation>
    <scope>NUCLEOTIDE SEQUENCE</scope>
    <source>
        <strain evidence="3">DSM 25168</strain>
    </source>
</reference>
<dbReference type="Pfam" id="PF03572">
    <property type="entry name" value="Peptidase_S41"/>
    <property type="match status" value="1"/>
</dbReference>
<evidence type="ECO:0000313" key="4">
    <source>
        <dbReference type="Proteomes" id="UP001059380"/>
    </source>
</evidence>
<dbReference type="InterPro" id="IPR005151">
    <property type="entry name" value="Tail-specific_protease"/>
</dbReference>
<protein>
    <submittedName>
        <fullName evidence="3">S41 family peptidase</fullName>
    </submittedName>
</protein>
<sequence length="378" mass="41968">MKSLRKFRRAVFLGILLCPAIAQTPRISPEARQYLDRAFQLIEKNNLYRDQIDWKPLLHEAKQYAAGAQSSFETYPAILYACAKPRNKICELITPENTPVAVQQQCQSLAVSFHARPHAIPLIKTHPSPFVNRALLYATIPVNGRKYGYVVIPRCASSYTEYADPHLRHAWAENLYSAITRGGSEHVQGWILDLRGNSGGGYLATMLAGVQSLLGEEQVLITRGRSRTTYYSIHQQQVLMGAGKHPAQTGEHIDEAVDYSAGALPVVLLHDRGTEGAAESLLIAFKGRSNTLFLGRRTAGYTQVGTFWPLADGAVLWVAQEEVFDRNRQPYAEGIEPDIEIDGPSAPTRITFDPAVQKAEEWLLQRTATPIPSHSPEP</sequence>
<dbReference type="RefSeq" id="WP_260792459.1">
    <property type="nucleotide sequence ID" value="NZ_CP093313.1"/>
</dbReference>
<dbReference type="Gene3D" id="3.90.226.10">
    <property type="entry name" value="2-enoyl-CoA Hydratase, Chain A, domain 1"/>
    <property type="match status" value="1"/>
</dbReference>
<dbReference type="SMART" id="SM00245">
    <property type="entry name" value="TSPc"/>
    <property type="match status" value="1"/>
</dbReference>
<dbReference type="PANTHER" id="PTHR32060:SF30">
    <property type="entry name" value="CARBOXY-TERMINAL PROCESSING PROTEASE CTPA"/>
    <property type="match status" value="1"/>
</dbReference>
<evidence type="ECO:0000313" key="3">
    <source>
        <dbReference type="EMBL" id="UWZ83125.1"/>
    </source>
</evidence>
<feature type="chain" id="PRO_5039903491" evidence="1">
    <location>
        <begin position="23"/>
        <end position="378"/>
    </location>
</feature>
<dbReference type="GO" id="GO:0030288">
    <property type="term" value="C:outer membrane-bounded periplasmic space"/>
    <property type="evidence" value="ECO:0007669"/>
    <property type="project" value="TreeGrafter"/>
</dbReference>
<gene>
    <name evidence="3" type="ORF">MOP44_21460</name>
</gene>
<dbReference type="GO" id="GO:0006508">
    <property type="term" value="P:proteolysis"/>
    <property type="evidence" value="ECO:0007669"/>
    <property type="project" value="InterPro"/>
</dbReference>
<dbReference type="AlphaFoldDB" id="A0A9J7BPS4"/>
<feature type="signal peptide" evidence="1">
    <location>
        <begin position="1"/>
        <end position="22"/>
    </location>
</feature>
<proteinExistence type="predicted"/>
<dbReference type="SUPFAM" id="SSF52096">
    <property type="entry name" value="ClpP/crotonase"/>
    <property type="match status" value="1"/>
</dbReference>
<dbReference type="GO" id="GO:0004175">
    <property type="term" value="F:endopeptidase activity"/>
    <property type="evidence" value="ECO:0007669"/>
    <property type="project" value="TreeGrafter"/>
</dbReference>
<organism evidence="3 4">
    <name type="scientific">Occallatibacter riparius</name>
    <dbReference type="NCBI Taxonomy" id="1002689"/>
    <lineage>
        <taxon>Bacteria</taxon>
        <taxon>Pseudomonadati</taxon>
        <taxon>Acidobacteriota</taxon>
        <taxon>Terriglobia</taxon>
        <taxon>Terriglobales</taxon>
        <taxon>Acidobacteriaceae</taxon>
        <taxon>Occallatibacter</taxon>
    </lineage>
</organism>
<name>A0A9J7BPS4_9BACT</name>
<dbReference type="GO" id="GO:0008236">
    <property type="term" value="F:serine-type peptidase activity"/>
    <property type="evidence" value="ECO:0007669"/>
    <property type="project" value="InterPro"/>
</dbReference>
<keyword evidence="1" id="KW-0732">Signal</keyword>
<evidence type="ECO:0000259" key="2">
    <source>
        <dbReference type="SMART" id="SM00245"/>
    </source>
</evidence>
<dbReference type="EMBL" id="CP093313">
    <property type="protein sequence ID" value="UWZ83125.1"/>
    <property type="molecule type" value="Genomic_DNA"/>
</dbReference>
<accession>A0A9J7BPS4</accession>
<dbReference type="GO" id="GO:0007165">
    <property type="term" value="P:signal transduction"/>
    <property type="evidence" value="ECO:0007669"/>
    <property type="project" value="TreeGrafter"/>
</dbReference>
<dbReference type="KEGG" id="orp:MOP44_21460"/>
<dbReference type="InterPro" id="IPR029045">
    <property type="entry name" value="ClpP/crotonase-like_dom_sf"/>
</dbReference>
<feature type="domain" description="Tail specific protease" evidence="2">
    <location>
        <begin position="115"/>
        <end position="342"/>
    </location>
</feature>
<dbReference type="PANTHER" id="PTHR32060">
    <property type="entry name" value="TAIL-SPECIFIC PROTEASE"/>
    <property type="match status" value="1"/>
</dbReference>